<evidence type="ECO:0000313" key="3">
    <source>
        <dbReference type="EMBL" id="ESW27865.1"/>
    </source>
</evidence>
<dbReference type="PROSITE" id="PS50157">
    <property type="entry name" value="ZINC_FINGER_C2H2_2"/>
    <property type="match status" value="1"/>
</dbReference>
<proteinExistence type="predicted"/>
<name>V7CF15_PHAVU</name>
<dbReference type="GO" id="GO:0008270">
    <property type="term" value="F:zinc ion binding"/>
    <property type="evidence" value="ECO:0007669"/>
    <property type="project" value="UniProtKB-KW"/>
</dbReference>
<dbReference type="PANTHER" id="PTHR47593">
    <property type="entry name" value="ZINC FINGER PROTEIN 4-LIKE"/>
    <property type="match status" value="1"/>
</dbReference>
<dbReference type="InterPro" id="IPR053266">
    <property type="entry name" value="Zinc_finger_protein_7"/>
</dbReference>
<accession>V7CF15</accession>
<protein>
    <recommendedName>
        <fullName evidence="2">C2H2-type domain-containing protein</fullName>
    </recommendedName>
</protein>
<dbReference type="eggNOG" id="ENOG502RYRJ">
    <property type="taxonomic scope" value="Eukaryota"/>
</dbReference>
<evidence type="ECO:0000259" key="2">
    <source>
        <dbReference type="PROSITE" id="PS50157"/>
    </source>
</evidence>
<dbReference type="OrthoDB" id="1933825at2759"/>
<dbReference type="AlphaFoldDB" id="V7CF15"/>
<evidence type="ECO:0000256" key="1">
    <source>
        <dbReference type="PROSITE-ProRule" id="PRU00042"/>
    </source>
</evidence>
<dbReference type="PROSITE" id="PS00028">
    <property type="entry name" value="ZINC_FINGER_C2H2_1"/>
    <property type="match status" value="1"/>
</dbReference>
<keyword evidence="4" id="KW-1185">Reference proteome</keyword>
<dbReference type="Proteomes" id="UP000000226">
    <property type="component" value="Chromosome 3"/>
</dbReference>
<keyword evidence="1" id="KW-0863">Zinc-finger</keyword>
<feature type="domain" description="C2H2-type" evidence="2">
    <location>
        <begin position="68"/>
        <end position="95"/>
    </location>
</feature>
<organism evidence="3 4">
    <name type="scientific">Phaseolus vulgaris</name>
    <name type="common">Kidney bean</name>
    <name type="synonym">French bean</name>
    <dbReference type="NCBI Taxonomy" id="3885"/>
    <lineage>
        <taxon>Eukaryota</taxon>
        <taxon>Viridiplantae</taxon>
        <taxon>Streptophyta</taxon>
        <taxon>Embryophyta</taxon>
        <taxon>Tracheophyta</taxon>
        <taxon>Spermatophyta</taxon>
        <taxon>Magnoliopsida</taxon>
        <taxon>eudicotyledons</taxon>
        <taxon>Gunneridae</taxon>
        <taxon>Pentapetalae</taxon>
        <taxon>rosids</taxon>
        <taxon>fabids</taxon>
        <taxon>Fabales</taxon>
        <taxon>Fabaceae</taxon>
        <taxon>Papilionoideae</taxon>
        <taxon>50 kb inversion clade</taxon>
        <taxon>NPAAA clade</taxon>
        <taxon>indigoferoid/millettioid clade</taxon>
        <taxon>Phaseoleae</taxon>
        <taxon>Phaseolus</taxon>
    </lineage>
</organism>
<dbReference type="InterPro" id="IPR036236">
    <property type="entry name" value="Znf_C2H2_sf"/>
</dbReference>
<dbReference type="SUPFAM" id="SSF57667">
    <property type="entry name" value="beta-beta-alpha zinc fingers"/>
    <property type="match status" value="1"/>
</dbReference>
<gene>
    <name evidence="3" type="ORF">PHAVU_003G238800g</name>
</gene>
<dbReference type="Gene3D" id="3.30.160.60">
    <property type="entry name" value="Classic Zinc Finger"/>
    <property type="match status" value="1"/>
</dbReference>
<dbReference type="Gramene" id="ESW27865">
    <property type="protein sequence ID" value="ESW27865"/>
    <property type="gene ID" value="PHAVU_003G238800g"/>
</dbReference>
<reference evidence="4" key="1">
    <citation type="journal article" date="2014" name="Nat. Genet.">
        <title>A reference genome for common bean and genome-wide analysis of dual domestications.</title>
        <authorList>
            <person name="Schmutz J."/>
            <person name="McClean P.E."/>
            <person name="Mamidi S."/>
            <person name="Wu G.A."/>
            <person name="Cannon S.B."/>
            <person name="Grimwood J."/>
            <person name="Jenkins J."/>
            <person name="Shu S."/>
            <person name="Song Q."/>
            <person name="Chavarro C."/>
            <person name="Torres-Torres M."/>
            <person name="Geffroy V."/>
            <person name="Moghaddam S.M."/>
            <person name="Gao D."/>
            <person name="Abernathy B."/>
            <person name="Barry K."/>
            <person name="Blair M."/>
            <person name="Brick M.A."/>
            <person name="Chovatia M."/>
            <person name="Gepts P."/>
            <person name="Goodstein D.M."/>
            <person name="Gonzales M."/>
            <person name="Hellsten U."/>
            <person name="Hyten D.L."/>
            <person name="Jia G."/>
            <person name="Kelly J.D."/>
            <person name="Kudrna D."/>
            <person name="Lee R."/>
            <person name="Richard M.M."/>
            <person name="Miklas P.N."/>
            <person name="Osorno J.M."/>
            <person name="Rodrigues J."/>
            <person name="Thareau V."/>
            <person name="Urrea C.A."/>
            <person name="Wang M."/>
            <person name="Yu Y."/>
            <person name="Zhang M."/>
            <person name="Wing R.A."/>
            <person name="Cregan P.B."/>
            <person name="Rokhsar D.S."/>
            <person name="Jackson S.A."/>
        </authorList>
    </citation>
    <scope>NUCLEOTIDE SEQUENCE [LARGE SCALE GENOMIC DNA]</scope>
    <source>
        <strain evidence="4">cv. G19833</strain>
    </source>
</reference>
<evidence type="ECO:0000313" key="4">
    <source>
        <dbReference type="Proteomes" id="UP000000226"/>
    </source>
</evidence>
<dbReference type="OMA" id="GGENMET"/>
<dbReference type="EMBL" id="CM002290">
    <property type="protein sequence ID" value="ESW27865.1"/>
    <property type="molecule type" value="Genomic_DNA"/>
</dbReference>
<dbReference type="InterPro" id="IPR013087">
    <property type="entry name" value="Znf_C2H2_type"/>
</dbReference>
<keyword evidence="1" id="KW-0479">Metal-binding</keyword>
<dbReference type="STRING" id="3885.V7CF15"/>
<keyword evidence="1" id="KW-0862">Zinc</keyword>
<sequence>MTFLREDEVDDHDHDQHVSINDNHANCEIVTPEGDNLGEWLSLSLKGEMPVEAAEEQNSSKPHHSKVFSCNFCMRKFYSSQALGGHQNAHKREREAARSYQSHRMMGTRSPMGFAYTSLASRFLGIQPHSINVHKRGRERSGMVARFKDGNSNGAGVASWTPFMLEQAVDLYWPGSFRVDLPKQESDVNKIDLDLRL</sequence>
<dbReference type="PANTHER" id="PTHR47593:SF9">
    <property type="entry name" value="C2H2-TYPE DOMAIN-CONTAINING PROTEIN"/>
    <property type="match status" value="1"/>
</dbReference>